<sequence>MELPPSPFSLTSRRNRAQLPLPKRGRPPALQPPAAPPPKQTLNPRSHSTASPSKVTKSTSAAAAAAKGIKGTANKTKQDPTLLESIVSTNLKVLAMLMREQEKGAPRERAEMDGLMSSRFVET</sequence>
<evidence type="ECO:0000313" key="3">
    <source>
        <dbReference type="Proteomes" id="UP000016924"/>
    </source>
</evidence>
<organism evidence="2 3">
    <name type="scientific">Coniosporium apollinis (strain CBS 100218)</name>
    <name type="common">Rock-inhabiting black yeast</name>
    <dbReference type="NCBI Taxonomy" id="1168221"/>
    <lineage>
        <taxon>Eukaryota</taxon>
        <taxon>Fungi</taxon>
        <taxon>Dikarya</taxon>
        <taxon>Ascomycota</taxon>
        <taxon>Pezizomycotina</taxon>
        <taxon>Dothideomycetes</taxon>
        <taxon>Dothideomycetes incertae sedis</taxon>
        <taxon>Coniosporium</taxon>
    </lineage>
</organism>
<dbReference type="EMBL" id="JH767569">
    <property type="protein sequence ID" value="EON64586.1"/>
    <property type="molecule type" value="Genomic_DNA"/>
</dbReference>
<feature type="compositionally biased region" description="Low complexity" evidence="1">
    <location>
        <begin position="48"/>
        <end position="75"/>
    </location>
</feature>
<feature type="compositionally biased region" description="Basic and acidic residues" evidence="1">
    <location>
        <begin position="102"/>
        <end position="112"/>
    </location>
</feature>
<dbReference type="Proteomes" id="UP000016924">
    <property type="component" value="Unassembled WGS sequence"/>
</dbReference>
<dbReference type="OrthoDB" id="337486at2759"/>
<reference evidence="3" key="1">
    <citation type="submission" date="2012-06" db="EMBL/GenBank/DDBJ databases">
        <title>The genome sequence of Coniosporium apollinis CBS 100218.</title>
        <authorList>
            <consortium name="The Broad Institute Genome Sequencing Platform"/>
            <person name="Cuomo C."/>
            <person name="Gorbushina A."/>
            <person name="Noack S."/>
            <person name="Walker B."/>
            <person name="Young S.K."/>
            <person name="Zeng Q."/>
            <person name="Gargeya S."/>
            <person name="Fitzgerald M."/>
            <person name="Haas B."/>
            <person name="Abouelleil A."/>
            <person name="Alvarado L."/>
            <person name="Arachchi H.M."/>
            <person name="Berlin A.M."/>
            <person name="Chapman S.B."/>
            <person name="Goldberg J."/>
            <person name="Griggs A."/>
            <person name="Gujja S."/>
            <person name="Hansen M."/>
            <person name="Howarth C."/>
            <person name="Imamovic A."/>
            <person name="Larimer J."/>
            <person name="McCowan C."/>
            <person name="Montmayeur A."/>
            <person name="Murphy C."/>
            <person name="Neiman D."/>
            <person name="Pearson M."/>
            <person name="Priest M."/>
            <person name="Roberts A."/>
            <person name="Saif S."/>
            <person name="Shea T."/>
            <person name="Sisk P."/>
            <person name="Sykes S."/>
            <person name="Wortman J."/>
            <person name="Nusbaum C."/>
            <person name="Birren B."/>
        </authorList>
    </citation>
    <scope>NUCLEOTIDE SEQUENCE [LARGE SCALE GENOMIC DNA]</scope>
    <source>
        <strain evidence="3">CBS 100218</strain>
    </source>
</reference>
<name>R7YSI8_CONA1</name>
<protein>
    <submittedName>
        <fullName evidence="2">Uncharacterized protein</fullName>
    </submittedName>
</protein>
<feature type="region of interest" description="Disordered" evidence="1">
    <location>
        <begin position="102"/>
        <end position="123"/>
    </location>
</feature>
<dbReference type="GeneID" id="19901130"/>
<dbReference type="HOGENOM" id="CLU_2015137_0_0_1"/>
<evidence type="ECO:0000256" key="1">
    <source>
        <dbReference type="SAM" id="MobiDB-lite"/>
    </source>
</evidence>
<feature type="compositionally biased region" description="Pro residues" evidence="1">
    <location>
        <begin position="29"/>
        <end position="39"/>
    </location>
</feature>
<dbReference type="RefSeq" id="XP_007779903.1">
    <property type="nucleotide sequence ID" value="XM_007781713.1"/>
</dbReference>
<evidence type="ECO:0000313" key="2">
    <source>
        <dbReference type="EMBL" id="EON64586.1"/>
    </source>
</evidence>
<gene>
    <name evidence="2" type="ORF">W97_03819</name>
</gene>
<dbReference type="AlphaFoldDB" id="R7YSI8"/>
<feature type="region of interest" description="Disordered" evidence="1">
    <location>
        <begin position="1"/>
        <end position="77"/>
    </location>
</feature>
<proteinExistence type="predicted"/>
<accession>R7YSI8</accession>
<keyword evidence="3" id="KW-1185">Reference proteome</keyword>